<organism evidence="2 3">
    <name type="scientific">Antarcticibacterium arcticum</name>
    <dbReference type="NCBI Taxonomy" id="2585771"/>
    <lineage>
        <taxon>Bacteria</taxon>
        <taxon>Pseudomonadati</taxon>
        <taxon>Bacteroidota</taxon>
        <taxon>Flavobacteriia</taxon>
        <taxon>Flavobacteriales</taxon>
        <taxon>Flavobacteriaceae</taxon>
        <taxon>Antarcticibacterium</taxon>
    </lineage>
</organism>
<evidence type="ECO:0000313" key="3">
    <source>
        <dbReference type="Proteomes" id="UP000321954"/>
    </source>
</evidence>
<keyword evidence="3" id="KW-1185">Reference proteome</keyword>
<dbReference type="Proteomes" id="UP000321954">
    <property type="component" value="Chromosome"/>
</dbReference>
<gene>
    <name evidence="2" type="ORF">FK178_02015</name>
</gene>
<evidence type="ECO:0000256" key="1">
    <source>
        <dbReference type="SAM" id="Coils"/>
    </source>
</evidence>
<feature type="coiled-coil region" evidence="1">
    <location>
        <begin position="60"/>
        <end position="87"/>
    </location>
</feature>
<keyword evidence="1" id="KW-0175">Coiled coil</keyword>
<protein>
    <recommendedName>
        <fullName evidence="4">Hemerythrin-like domain-containing protein</fullName>
    </recommendedName>
</protein>
<sequence length="145" mass="17429">MATTTHHRRSANEKNIDELHADTHYWDEKFHFHSEEVSFLKSLLTAPVFKGNIPNMYEKLQEFYNELIDLKEEKMELHEAMRNHKNDLNGMMECEDISCETFYHSQHQKLAYRIQEHLDKFKQLKLEIYRFSTPLLKADNPENLS</sequence>
<reference evidence="2 3" key="1">
    <citation type="submission" date="2019-08" db="EMBL/GenBank/DDBJ databases">
        <title>Antarcticibacterium arcticum sp. nov., a bacterium isolated from marine sediment of the Canadian Beaufort Sea.</title>
        <authorList>
            <person name="Lee Y.M."/>
            <person name="Baek K."/>
            <person name="Lee D.-H."/>
            <person name="Shin S.C."/>
            <person name="Jin Y.K."/>
            <person name="Park Y."/>
        </authorList>
    </citation>
    <scope>NUCLEOTIDE SEQUENCE [LARGE SCALE GENOMIC DNA]</scope>
    <source>
        <strain evidence="2 3">PAMC 28998</strain>
    </source>
</reference>
<name>A0A5B8YIW7_9FLAO</name>
<proteinExistence type="predicted"/>
<dbReference type="AlphaFoldDB" id="A0A5B8YIW7"/>
<evidence type="ECO:0000313" key="2">
    <source>
        <dbReference type="EMBL" id="QED36563.1"/>
    </source>
</evidence>
<dbReference type="EMBL" id="CP042476">
    <property type="protein sequence ID" value="QED36563.1"/>
    <property type="molecule type" value="Genomic_DNA"/>
</dbReference>
<evidence type="ECO:0008006" key="4">
    <source>
        <dbReference type="Google" id="ProtNLM"/>
    </source>
</evidence>
<dbReference type="OrthoDB" id="1431622at2"/>
<dbReference type="RefSeq" id="WP_146830495.1">
    <property type="nucleotide sequence ID" value="NZ_CP042476.1"/>
</dbReference>
<dbReference type="KEGG" id="anp:FK178_02015"/>
<accession>A0A5B8YIW7</accession>